<keyword evidence="2" id="KW-1185">Reference proteome</keyword>
<dbReference type="Gene3D" id="3.10.100.10">
    <property type="entry name" value="Mannose-Binding Protein A, subunit A"/>
    <property type="match status" value="1"/>
</dbReference>
<dbReference type="WBParaSite" id="jg18049">
    <property type="protein sequence ID" value="jg18049"/>
    <property type="gene ID" value="jg18049"/>
</dbReference>
<dbReference type="Gene3D" id="1.10.10.60">
    <property type="entry name" value="Homeodomain-like"/>
    <property type="match status" value="1"/>
</dbReference>
<reference evidence="3" key="1">
    <citation type="submission" date="2022-11" db="UniProtKB">
        <authorList>
            <consortium name="WormBaseParasite"/>
        </authorList>
    </citation>
    <scope>IDENTIFICATION</scope>
</reference>
<dbReference type="SUPFAM" id="SSF56436">
    <property type="entry name" value="C-type lectin-like"/>
    <property type="match status" value="1"/>
</dbReference>
<dbReference type="GO" id="GO:0043565">
    <property type="term" value="F:sequence-specific DNA binding"/>
    <property type="evidence" value="ECO:0007669"/>
    <property type="project" value="InterPro"/>
</dbReference>
<dbReference type="InterPro" id="IPR016187">
    <property type="entry name" value="CTDL_fold"/>
</dbReference>
<dbReference type="CDD" id="cd00037">
    <property type="entry name" value="CLECT"/>
    <property type="match status" value="1"/>
</dbReference>
<dbReference type="Pfam" id="PF09607">
    <property type="entry name" value="BrkDBD"/>
    <property type="match status" value="1"/>
</dbReference>
<feature type="domain" description="Brinker DNA-binding" evidence="1">
    <location>
        <begin position="92"/>
        <end position="139"/>
    </location>
</feature>
<dbReference type="InterPro" id="IPR018586">
    <property type="entry name" value="Brinker_DNA-bd"/>
</dbReference>
<dbReference type="SUPFAM" id="SSF48295">
    <property type="entry name" value="TrpR-like"/>
    <property type="match status" value="1"/>
</dbReference>
<dbReference type="InterPro" id="IPR016186">
    <property type="entry name" value="C-type_lectin-like/link_sf"/>
</dbReference>
<name>A0A915DB89_9BILA</name>
<evidence type="ECO:0000313" key="3">
    <source>
        <dbReference type="WBParaSite" id="jg18049"/>
    </source>
</evidence>
<accession>A0A915DB89</accession>
<evidence type="ECO:0000313" key="2">
    <source>
        <dbReference type="Proteomes" id="UP000887574"/>
    </source>
</evidence>
<dbReference type="InterPro" id="IPR010921">
    <property type="entry name" value="Trp_repressor/repl_initiator"/>
</dbReference>
<evidence type="ECO:0000259" key="1">
    <source>
        <dbReference type="Pfam" id="PF09607"/>
    </source>
</evidence>
<proteinExistence type="predicted"/>
<organism evidence="2 3">
    <name type="scientific">Ditylenchus dipsaci</name>
    <dbReference type="NCBI Taxonomy" id="166011"/>
    <lineage>
        <taxon>Eukaryota</taxon>
        <taxon>Metazoa</taxon>
        <taxon>Ecdysozoa</taxon>
        <taxon>Nematoda</taxon>
        <taxon>Chromadorea</taxon>
        <taxon>Rhabditida</taxon>
        <taxon>Tylenchina</taxon>
        <taxon>Tylenchomorpha</taxon>
        <taxon>Sphaerularioidea</taxon>
        <taxon>Anguinidae</taxon>
        <taxon>Anguininae</taxon>
        <taxon>Ditylenchus</taxon>
    </lineage>
</organism>
<sequence length="316" mass="36089">MTEMEGCDVTRGGLKFMEGMRTDVGPGEDGPIKKMAVPEIANPNNLIILQLLHKAKFSKFSWFHGEEEQIEIADEAVEEESLETPAKKSRNKKSYTIARKLEIVDYAKKINSINGAAKKYNVGGNMIRNWKDKEAQLRRTNCFKKFEAKLTFEESAQKCHSFGSELASFHYRREFDFLVALCDQTTEADDPTQSTTPFCWIGILSDGIPKIDVPVYEKNRFKLSFVDGSEVPEFPGDDEYSHYWGHTHAHGHEPNGYIQPDSRRVDRCVRLMQSNSILYPNGSTITCVRQLLRSFAKTRTDCNQSISKHPKKQKHI</sequence>
<dbReference type="Proteomes" id="UP000887574">
    <property type="component" value="Unplaced"/>
</dbReference>
<dbReference type="AlphaFoldDB" id="A0A915DB89"/>
<protein>
    <submittedName>
        <fullName evidence="3">Brinker DNA-binding domain-containing protein</fullName>
    </submittedName>
</protein>